<dbReference type="EMBL" id="JACOSL010000046">
    <property type="protein sequence ID" value="MBI1756980.1"/>
    <property type="molecule type" value="Genomic_DNA"/>
</dbReference>
<dbReference type="Proteomes" id="UP000727962">
    <property type="component" value="Unassembled WGS sequence"/>
</dbReference>
<accession>A0A931LT34</accession>
<comment type="caution">
    <text evidence="1">The sequence shown here is derived from an EMBL/GenBank/DDBJ whole genome shotgun (WGS) entry which is preliminary data.</text>
</comment>
<sequence>MEFEFEDRDLEELYLTGSGPRARRLPAELVPQFFAVMGFIRRAKDERDLRALKGRHFEKLKGDRRGTYSMRLHRQFRLLFRIESEVMWIESIEDYHR</sequence>
<dbReference type="SUPFAM" id="SSF143011">
    <property type="entry name" value="RelE-like"/>
    <property type="match status" value="1"/>
</dbReference>
<name>A0A931LT34_FIMGI</name>
<dbReference type="Gene3D" id="3.30.2310.20">
    <property type="entry name" value="RelE-like"/>
    <property type="match status" value="1"/>
</dbReference>
<dbReference type="PANTHER" id="PTHR40266">
    <property type="entry name" value="TOXIN HIGB-1"/>
    <property type="match status" value="1"/>
</dbReference>
<protein>
    <submittedName>
        <fullName evidence="1">Type II toxin-antitoxin system RelE/ParE family toxin</fullName>
    </submittedName>
</protein>
<gene>
    <name evidence="1" type="ORF">HYR64_07735</name>
</gene>
<dbReference type="AlphaFoldDB" id="A0A931LT34"/>
<reference evidence="1" key="1">
    <citation type="submission" date="2020-07" db="EMBL/GenBank/DDBJ databases">
        <title>Huge and variable diversity of episymbiotic CPR bacteria and DPANN archaea in groundwater ecosystems.</title>
        <authorList>
            <person name="He C.Y."/>
            <person name="Keren R."/>
            <person name="Whittaker M."/>
            <person name="Farag I.F."/>
            <person name="Doudna J."/>
            <person name="Cate J.H.D."/>
            <person name="Banfield J.F."/>
        </authorList>
    </citation>
    <scope>NUCLEOTIDE SEQUENCE</scope>
    <source>
        <strain evidence="1">NC_groundwater_17_Pr7_B-0.1um_64_12</strain>
    </source>
</reference>
<proteinExistence type="predicted"/>
<dbReference type="PANTHER" id="PTHR40266:SF2">
    <property type="entry name" value="TOXIN HIGB-1"/>
    <property type="match status" value="1"/>
</dbReference>
<organism evidence="1 2">
    <name type="scientific">Fimbriimonas ginsengisoli</name>
    <dbReference type="NCBI Taxonomy" id="1005039"/>
    <lineage>
        <taxon>Bacteria</taxon>
        <taxon>Bacillati</taxon>
        <taxon>Armatimonadota</taxon>
        <taxon>Fimbriimonadia</taxon>
        <taxon>Fimbriimonadales</taxon>
        <taxon>Fimbriimonadaceae</taxon>
        <taxon>Fimbriimonas</taxon>
    </lineage>
</organism>
<dbReference type="Pfam" id="PF05015">
    <property type="entry name" value="HigB-like_toxin"/>
    <property type="match status" value="1"/>
</dbReference>
<evidence type="ECO:0000313" key="2">
    <source>
        <dbReference type="Proteomes" id="UP000727962"/>
    </source>
</evidence>
<evidence type="ECO:0000313" key="1">
    <source>
        <dbReference type="EMBL" id="MBI1756980.1"/>
    </source>
</evidence>
<dbReference type="InterPro" id="IPR035093">
    <property type="entry name" value="RelE/ParE_toxin_dom_sf"/>
</dbReference>
<dbReference type="InterPro" id="IPR007711">
    <property type="entry name" value="HigB-1"/>
</dbReference>